<name>A0A1D7UTS1_9LEPT</name>
<proteinExistence type="predicted"/>
<dbReference type="KEGG" id="laj:A0128_03510"/>
<protein>
    <recommendedName>
        <fullName evidence="3">TIGR04452 family lipoprotein</fullName>
    </recommendedName>
</protein>
<evidence type="ECO:0008006" key="3">
    <source>
        <dbReference type="Google" id="ProtNLM"/>
    </source>
</evidence>
<evidence type="ECO:0000313" key="1">
    <source>
        <dbReference type="EMBL" id="AOP33012.1"/>
    </source>
</evidence>
<gene>
    <name evidence="1" type="ORF">A0128_03510</name>
</gene>
<sequence length="120" mass="13142">MKRILGIILISTFANCLLVDSLGLETRYKGKEAKQKIADAINKVASVRKAAGFVDTPEESLVFLLAPDFAGFEDDKYYPKVRVDDCAKKIISPTGAIVSPLLPILFDCNLDPDGILLQNE</sequence>
<accession>A0A1D7UTS1</accession>
<dbReference type="RefSeq" id="WP_069606256.1">
    <property type="nucleotide sequence ID" value="NZ_CP015217.1"/>
</dbReference>
<dbReference type="OrthoDB" id="331195at2"/>
<dbReference type="NCBIfam" id="TIGR04452">
    <property type="entry name" value="Lepto_Lipo_YY_C"/>
    <property type="match status" value="1"/>
</dbReference>
<dbReference type="AlphaFoldDB" id="A0A1D7UTS1"/>
<dbReference type="Proteomes" id="UP000094197">
    <property type="component" value="Chromosome 1"/>
</dbReference>
<evidence type="ECO:0000313" key="2">
    <source>
        <dbReference type="Proteomes" id="UP000094197"/>
    </source>
</evidence>
<organism evidence="1 2">
    <name type="scientific">Leptospira tipperaryensis</name>
    <dbReference type="NCBI Taxonomy" id="2564040"/>
    <lineage>
        <taxon>Bacteria</taxon>
        <taxon>Pseudomonadati</taxon>
        <taxon>Spirochaetota</taxon>
        <taxon>Spirochaetia</taxon>
        <taxon>Leptospirales</taxon>
        <taxon>Leptospiraceae</taxon>
        <taxon>Leptospira</taxon>
    </lineage>
</organism>
<reference evidence="1 2" key="1">
    <citation type="submission" date="2016-04" db="EMBL/GenBank/DDBJ databases">
        <title>Complete genome seqeunce of Leptospira alstonii serovar Room22.</title>
        <authorList>
            <person name="Nally J.E."/>
            <person name="Bayles D.O."/>
            <person name="Hurley D."/>
            <person name="Fanning S."/>
            <person name="McMahon B.J."/>
            <person name="Arent Z."/>
        </authorList>
    </citation>
    <scope>NUCLEOTIDE SEQUENCE [LARGE SCALE GENOMIC DNA]</scope>
    <source>
        <strain evidence="1 2">GWTS #1</strain>
    </source>
</reference>
<dbReference type="InterPro" id="IPR031030">
    <property type="entry name" value="Lepto_Lipo_YY_C"/>
</dbReference>
<keyword evidence="2" id="KW-1185">Reference proteome</keyword>
<dbReference type="EMBL" id="CP015217">
    <property type="protein sequence ID" value="AOP33012.1"/>
    <property type="molecule type" value="Genomic_DNA"/>
</dbReference>